<dbReference type="InterPro" id="IPR017568">
    <property type="entry name" value="3-oxoacyl-ACP_synth-2"/>
</dbReference>
<dbReference type="InterPro" id="IPR000794">
    <property type="entry name" value="Beta-ketoacyl_synthase"/>
</dbReference>
<name>D0MGJ9_RHOM4</name>
<evidence type="ECO:0000256" key="3">
    <source>
        <dbReference type="ARBA" id="ARBA00012356"/>
    </source>
</evidence>
<dbReference type="InterPro" id="IPR014031">
    <property type="entry name" value="Ketoacyl_synth_C"/>
</dbReference>
<evidence type="ECO:0000256" key="7">
    <source>
        <dbReference type="ARBA" id="ARBA00022832"/>
    </source>
</evidence>
<gene>
    <name evidence="15" type="ordered locus">Rmar_2690</name>
</gene>
<feature type="active site" description="For beta-ketoacyl synthase activity" evidence="12">
    <location>
        <position position="182"/>
    </location>
</feature>
<evidence type="ECO:0000256" key="4">
    <source>
        <dbReference type="ARBA" id="ARBA00014657"/>
    </source>
</evidence>
<evidence type="ECO:0000256" key="2">
    <source>
        <dbReference type="ARBA" id="ARBA00008467"/>
    </source>
</evidence>
<dbReference type="AlphaFoldDB" id="D0MGJ9"/>
<comment type="similarity">
    <text evidence="2 11 13">Belongs to the thiolase-like superfamily. Beta-ketoacyl-ACP synthases family.</text>
</comment>
<feature type="domain" description="Ketosynthase family 3 (KS3)" evidence="14">
    <location>
        <begin position="18"/>
        <end position="429"/>
    </location>
</feature>
<evidence type="ECO:0000313" key="15">
    <source>
        <dbReference type="EMBL" id="ACY49562.1"/>
    </source>
</evidence>
<protein>
    <recommendedName>
        <fullName evidence="4 11">3-oxoacyl-[acyl-carrier-protein] synthase 2</fullName>
        <ecNumber evidence="3 11">2.3.1.179</ecNumber>
    </recommendedName>
</protein>
<dbReference type="FunFam" id="3.40.47.10:FF:000009">
    <property type="entry name" value="3-oxoacyl-[acyl-carrier-protein] synthase 2"/>
    <property type="match status" value="1"/>
</dbReference>
<comment type="function">
    <text evidence="11">Involved in the type II fatty acid elongation cycle. Catalyzes the elongation of a wide range of acyl-ACP by the addition of two carbons from malonyl-ACP to an acyl acceptor. Can efficiently catalyze the conversion of palmitoleoyl-ACP (cis-hexadec-9-enoyl-ACP) to cis-vaccenoyl-ACP (cis-octadec-11-enoyl-ACP), an essential step in the thermal regulation of fatty acid composition.</text>
</comment>
<evidence type="ECO:0000259" key="14">
    <source>
        <dbReference type="PROSITE" id="PS52004"/>
    </source>
</evidence>
<evidence type="ECO:0000256" key="1">
    <source>
        <dbReference type="ARBA" id="ARBA00005194"/>
    </source>
</evidence>
<dbReference type="NCBIfam" id="NF005589">
    <property type="entry name" value="PRK07314.1"/>
    <property type="match status" value="1"/>
</dbReference>
<accession>D0MGJ9</accession>
<dbReference type="EC" id="2.3.1.179" evidence="3 11"/>
<organism evidence="15 16">
    <name type="scientific">Rhodothermus marinus (strain ATCC 43812 / DSM 4252 / R-10)</name>
    <name type="common">Rhodothermus obamensis</name>
    <dbReference type="NCBI Taxonomy" id="518766"/>
    <lineage>
        <taxon>Bacteria</taxon>
        <taxon>Pseudomonadati</taxon>
        <taxon>Rhodothermota</taxon>
        <taxon>Rhodothermia</taxon>
        <taxon>Rhodothermales</taxon>
        <taxon>Rhodothermaceae</taxon>
        <taxon>Rhodothermus</taxon>
    </lineage>
</organism>
<comment type="catalytic activity">
    <reaction evidence="11">
        <text>(9Z)-hexadecenoyl-[ACP] + malonyl-[ACP] + H(+) = 3-oxo-(11Z)-octadecenoyl-[ACP] + holo-[ACP] + CO2</text>
        <dbReference type="Rhea" id="RHEA:55040"/>
        <dbReference type="Rhea" id="RHEA-COMP:9623"/>
        <dbReference type="Rhea" id="RHEA-COMP:9685"/>
        <dbReference type="Rhea" id="RHEA-COMP:10800"/>
        <dbReference type="Rhea" id="RHEA-COMP:14074"/>
        <dbReference type="ChEBI" id="CHEBI:15378"/>
        <dbReference type="ChEBI" id="CHEBI:16526"/>
        <dbReference type="ChEBI" id="CHEBI:64479"/>
        <dbReference type="ChEBI" id="CHEBI:78449"/>
        <dbReference type="ChEBI" id="CHEBI:83989"/>
        <dbReference type="ChEBI" id="CHEBI:138538"/>
        <dbReference type="EC" id="2.3.1.179"/>
    </reaction>
</comment>
<dbReference type="PROSITE" id="PS52004">
    <property type="entry name" value="KS3_2"/>
    <property type="match status" value="1"/>
</dbReference>
<dbReference type="SUPFAM" id="SSF53901">
    <property type="entry name" value="Thiolase-like"/>
    <property type="match status" value="2"/>
</dbReference>
<evidence type="ECO:0000256" key="5">
    <source>
        <dbReference type="ARBA" id="ARBA00022516"/>
    </source>
</evidence>
<dbReference type="Proteomes" id="UP000002221">
    <property type="component" value="Chromosome"/>
</dbReference>
<dbReference type="SMART" id="SM00825">
    <property type="entry name" value="PKS_KS"/>
    <property type="match status" value="1"/>
</dbReference>
<evidence type="ECO:0000313" key="16">
    <source>
        <dbReference type="Proteomes" id="UP000002221"/>
    </source>
</evidence>
<dbReference type="Pfam" id="PF00109">
    <property type="entry name" value="ketoacyl-synt"/>
    <property type="match status" value="1"/>
</dbReference>
<dbReference type="GO" id="GO:0006633">
    <property type="term" value="P:fatty acid biosynthetic process"/>
    <property type="evidence" value="ECO:0007669"/>
    <property type="project" value="UniProtKB-UniRule"/>
</dbReference>
<dbReference type="GO" id="GO:0004315">
    <property type="term" value="F:3-oxoacyl-[acyl-carrier-protein] synthase activity"/>
    <property type="evidence" value="ECO:0007669"/>
    <property type="project" value="UniProtKB-UniRule"/>
</dbReference>
<dbReference type="PANTHER" id="PTHR11712:SF336">
    <property type="entry name" value="3-OXOACYL-[ACYL-CARRIER-PROTEIN] SYNTHASE, MITOCHONDRIAL"/>
    <property type="match status" value="1"/>
</dbReference>
<reference evidence="15 16" key="1">
    <citation type="journal article" date="2009" name="Stand. Genomic Sci.">
        <title>Complete genome sequence of Rhodothermus marinus type strain (R-10).</title>
        <authorList>
            <person name="Nolan M."/>
            <person name="Tindall B.J."/>
            <person name="Pomrenke H."/>
            <person name="Lapidus A."/>
            <person name="Copeland A."/>
            <person name="Glavina Del Rio T."/>
            <person name="Lucas S."/>
            <person name="Chen F."/>
            <person name="Tice H."/>
            <person name="Cheng J.F."/>
            <person name="Saunders E."/>
            <person name="Han C."/>
            <person name="Bruce D."/>
            <person name="Goodwin L."/>
            <person name="Chain P."/>
            <person name="Pitluck S."/>
            <person name="Ovchinikova G."/>
            <person name="Pati A."/>
            <person name="Ivanova N."/>
            <person name="Mavromatis K."/>
            <person name="Chen A."/>
            <person name="Palaniappan K."/>
            <person name="Land M."/>
            <person name="Hauser L."/>
            <person name="Chang Y.J."/>
            <person name="Jeffries C.D."/>
            <person name="Brettin T."/>
            <person name="Goker M."/>
            <person name="Bristow J."/>
            <person name="Eisen J.A."/>
            <person name="Markowitz V."/>
            <person name="Hugenholtz P."/>
            <person name="Kyrpides N.C."/>
            <person name="Klenk H.P."/>
            <person name="Detter J.C."/>
        </authorList>
    </citation>
    <scope>NUCLEOTIDE SEQUENCE [LARGE SCALE GENOMIC DNA]</scope>
    <source>
        <strain evidence="16">ATCC 43812 / DSM 4252 / R-10</strain>
    </source>
</reference>
<proteinExistence type="inferred from homology"/>
<evidence type="ECO:0000256" key="13">
    <source>
        <dbReference type="RuleBase" id="RU003694"/>
    </source>
</evidence>
<dbReference type="PANTHER" id="PTHR11712">
    <property type="entry name" value="POLYKETIDE SYNTHASE-RELATED"/>
    <property type="match status" value="1"/>
</dbReference>
<dbReference type="PROSITE" id="PS00606">
    <property type="entry name" value="KS3_1"/>
    <property type="match status" value="1"/>
</dbReference>
<dbReference type="GO" id="GO:0005829">
    <property type="term" value="C:cytosol"/>
    <property type="evidence" value="ECO:0007669"/>
    <property type="project" value="TreeGrafter"/>
</dbReference>
<dbReference type="NCBIfam" id="TIGR03150">
    <property type="entry name" value="fabF"/>
    <property type="match status" value="1"/>
</dbReference>
<dbReference type="InterPro" id="IPR018201">
    <property type="entry name" value="Ketoacyl_synth_AS"/>
</dbReference>
<keyword evidence="6 11" id="KW-0808">Transferase</keyword>
<keyword evidence="9 11" id="KW-0275">Fatty acid biosynthesis</keyword>
<comment type="catalytic activity">
    <reaction evidence="11">
        <text>a fatty acyl-[ACP] + malonyl-[ACP] + H(+) = a 3-oxoacyl-[ACP] + holo-[ACP] + CO2</text>
        <dbReference type="Rhea" id="RHEA:22836"/>
        <dbReference type="Rhea" id="RHEA-COMP:9623"/>
        <dbReference type="Rhea" id="RHEA-COMP:9685"/>
        <dbReference type="Rhea" id="RHEA-COMP:9916"/>
        <dbReference type="Rhea" id="RHEA-COMP:14125"/>
        <dbReference type="ChEBI" id="CHEBI:15378"/>
        <dbReference type="ChEBI" id="CHEBI:16526"/>
        <dbReference type="ChEBI" id="CHEBI:64479"/>
        <dbReference type="ChEBI" id="CHEBI:78449"/>
        <dbReference type="ChEBI" id="CHEBI:78776"/>
        <dbReference type="ChEBI" id="CHEBI:138651"/>
    </reaction>
</comment>
<dbReference type="InterPro" id="IPR014030">
    <property type="entry name" value="Ketoacyl_synth_N"/>
</dbReference>
<dbReference type="InterPro" id="IPR020841">
    <property type="entry name" value="PKS_Beta-ketoAc_synthase_dom"/>
</dbReference>
<evidence type="ECO:0000256" key="10">
    <source>
        <dbReference type="ARBA" id="ARBA00023315"/>
    </source>
</evidence>
<sequence length="432" mass="46688">MRRAFLYLSEPETIMAQRRRVVVTGMGALTPIGLNVPDFWEALLQGKSGAAPITRFDPTPFDTHFACELKGFDPLDYMDRKTARRLDPFAQYALVATDEALRDAGLDPEKLAASEKDRIGVVFGSGIGGMQVFQEQTAQYLQRGARFISPLFIPMLIPDISAGHLAIRYGFRGPNYAVVSACATANHNLGDAFLLIQRGMADVVLCGGSEAPITEMALGGFNAMKALSTRNDDPARASRPFDATRDGFVMGEGAGALVLEELEHARRRGARIYAEVLGIGMSADAHHITAPDPEGEGAALAMQALLRDANLRPEDVDYINMHGTSTPLGDVAETKAIKRVFGEHAYRMNVSSTKSMTGHLLGAAGAVEAIATILAIVHQTVPPTINFEHPDPECDLNYTFNAPQQRPVRVAINNAFGFGGHNTAVAFGRYEE</sequence>
<dbReference type="RefSeq" id="WP_012845172.1">
    <property type="nucleotide sequence ID" value="NC_013501.1"/>
</dbReference>
<dbReference type="STRING" id="518766.Rmar_2690"/>
<dbReference type="UniPathway" id="UPA00094"/>
<evidence type="ECO:0000256" key="8">
    <source>
        <dbReference type="ARBA" id="ARBA00023098"/>
    </source>
</evidence>
<evidence type="ECO:0000256" key="6">
    <source>
        <dbReference type="ARBA" id="ARBA00022679"/>
    </source>
</evidence>
<comment type="pathway">
    <text evidence="1 11">Lipid metabolism; fatty acid biosynthesis.</text>
</comment>
<dbReference type="eggNOG" id="COG0304">
    <property type="taxonomic scope" value="Bacteria"/>
</dbReference>
<dbReference type="PIRSF" id="PIRSF000447">
    <property type="entry name" value="KAS_II"/>
    <property type="match status" value="1"/>
</dbReference>
<evidence type="ECO:0000256" key="11">
    <source>
        <dbReference type="PIRNR" id="PIRNR000447"/>
    </source>
</evidence>
<dbReference type="Pfam" id="PF02801">
    <property type="entry name" value="Ketoacyl-synt_C"/>
    <property type="match status" value="1"/>
</dbReference>
<dbReference type="HOGENOM" id="CLU_000022_69_2_10"/>
<keyword evidence="10 11" id="KW-0012">Acyltransferase</keyword>
<dbReference type="KEGG" id="rmr:Rmar_2690"/>
<keyword evidence="7" id="KW-0276">Fatty acid metabolism</keyword>
<keyword evidence="5 11" id="KW-0444">Lipid biosynthesis</keyword>
<evidence type="ECO:0000256" key="12">
    <source>
        <dbReference type="PIRSR" id="PIRSR000447-1"/>
    </source>
</evidence>
<dbReference type="OrthoDB" id="9808669at2"/>
<keyword evidence="8" id="KW-0443">Lipid metabolism</keyword>
<dbReference type="CDD" id="cd00834">
    <property type="entry name" value="KAS_I_II"/>
    <property type="match status" value="1"/>
</dbReference>
<dbReference type="InterPro" id="IPR016039">
    <property type="entry name" value="Thiolase-like"/>
</dbReference>
<dbReference type="NCBIfam" id="NF004970">
    <property type="entry name" value="PRK06333.1"/>
    <property type="match status" value="1"/>
</dbReference>
<keyword evidence="16" id="KW-1185">Reference proteome</keyword>
<dbReference type="EMBL" id="CP001807">
    <property type="protein sequence ID" value="ACY49562.1"/>
    <property type="molecule type" value="Genomic_DNA"/>
</dbReference>
<evidence type="ECO:0000256" key="9">
    <source>
        <dbReference type="ARBA" id="ARBA00023160"/>
    </source>
</evidence>
<dbReference type="Gene3D" id="3.40.47.10">
    <property type="match status" value="1"/>
</dbReference>